<organism evidence="1 2">
    <name type="scientific">Metabacillus rhizolycopersici</name>
    <dbReference type="NCBI Taxonomy" id="2875709"/>
    <lineage>
        <taxon>Bacteria</taxon>
        <taxon>Bacillati</taxon>
        <taxon>Bacillota</taxon>
        <taxon>Bacilli</taxon>
        <taxon>Bacillales</taxon>
        <taxon>Bacillaceae</taxon>
        <taxon>Metabacillus</taxon>
    </lineage>
</organism>
<dbReference type="RefSeq" id="WP_224140616.1">
    <property type="nucleotide sequence ID" value="NZ_JAIQUM010000047.1"/>
</dbReference>
<evidence type="ECO:0000313" key="1">
    <source>
        <dbReference type="EMBL" id="MBZ5752142.1"/>
    </source>
</evidence>
<sequence length="54" mass="6218">MIASTFTSDFLYLLATKYLKTIQIKPEVTAMELVEIRHELENTAKRLADFRGSL</sequence>
<proteinExistence type="predicted"/>
<accession>A0ABS7UVR3</accession>
<comment type="caution">
    <text evidence="1">The sequence shown here is derived from an EMBL/GenBank/DDBJ whole genome shotgun (WGS) entry which is preliminary data.</text>
</comment>
<keyword evidence="2" id="KW-1185">Reference proteome</keyword>
<reference evidence="1" key="1">
    <citation type="submission" date="2024-05" db="EMBL/GenBank/DDBJ databases">
        <title>Metabacillus sp. nov., isolated from the rhizosphere soil of tomato plants.</title>
        <authorList>
            <person name="Ma R."/>
        </authorList>
    </citation>
    <scope>NUCLEOTIDE SEQUENCE</scope>
    <source>
        <strain evidence="1">DBTR6</strain>
    </source>
</reference>
<name>A0ABS7UVR3_9BACI</name>
<dbReference type="Proteomes" id="UP001165287">
    <property type="component" value="Unassembled WGS sequence"/>
</dbReference>
<dbReference type="EMBL" id="JAIQUM010000047">
    <property type="protein sequence ID" value="MBZ5752142.1"/>
    <property type="molecule type" value="Genomic_DNA"/>
</dbReference>
<protein>
    <submittedName>
        <fullName evidence="1">Uncharacterized protein</fullName>
    </submittedName>
</protein>
<gene>
    <name evidence="1" type="ORF">K9V48_18270</name>
</gene>
<evidence type="ECO:0000313" key="2">
    <source>
        <dbReference type="Proteomes" id="UP001165287"/>
    </source>
</evidence>